<dbReference type="InterPro" id="IPR015660">
    <property type="entry name" value="MASH1/Ascl1a-like"/>
</dbReference>
<dbReference type="PANTHER" id="PTHR13935">
    <property type="entry name" value="ACHAETE-SCUTE TRANSCRIPTION FACTOR-RELATED"/>
    <property type="match status" value="1"/>
</dbReference>
<dbReference type="GO" id="GO:0090575">
    <property type="term" value="C:RNA polymerase II transcription regulator complex"/>
    <property type="evidence" value="ECO:0000318"/>
    <property type="project" value="GO_Central"/>
</dbReference>
<dbReference type="EMBL" id="EQ973961">
    <property type="protein sequence ID" value="EEF37024.1"/>
    <property type="molecule type" value="Genomic_DNA"/>
</dbReference>
<dbReference type="FunCoup" id="B9SHB7">
    <property type="interactions" value="61"/>
</dbReference>
<dbReference type="Proteomes" id="UP000008311">
    <property type="component" value="Unassembled WGS sequence"/>
</dbReference>
<name>B9SHB7_RICCO</name>
<evidence type="ECO:0000313" key="6">
    <source>
        <dbReference type="EMBL" id="EEF37024.1"/>
    </source>
</evidence>
<dbReference type="GO" id="GO:0000981">
    <property type="term" value="F:DNA-binding transcription factor activity, RNA polymerase II-specific"/>
    <property type="evidence" value="ECO:0000318"/>
    <property type="project" value="GO_Central"/>
</dbReference>
<protein>
    <recommendedName>
        <fullName evidence="5">BHLH domain-containing protein</fullName>
    </recommendedName>
</protein>
<dbReference type="PANTHER" id="PTHR13935:SF118">
    <property type="entry name" value="BHLH DOMAIN-CONTAINING PROTEIN"/>
    <property type="match status" value="1"/>
</dbReference>
<dbReference type="InParanoid" id="B9SHB7"/>
<dbReference type="PROSITE" id="PS50888">
    <property type="entry name" value="BHLH"/>
    <property type="match status" value="1"/>
</dbReference>
<sequence>MDRNTSLSSSARIQRNMKERDRRTLMKHHLSRLESVLGRQSSKMTVPNLIDEAVKHVREMHDRIEELKVRKAQAAGGYVQTSRMDDQVACKQLKNIETEVNLVSGLNKNFMLHEVIHVLQEEGAQAISPRIGIDTVRVHERLKGLMDPGLATASRSS</sequence>
<evidence type="ECO:0000313" key="7">
    <source>
        <dbReference type="Proteomes" id="UP000008311"/>
    </source>
</evidence>
<accession>B9SHB7</accession>
<dbReference type="SUPFAM" id="SSF47459">
    <property type="entry name" value="HLH, helix-loop-helix DNA-binding domain"/>
    <property type="match status" value="1"/>
</dbReference>
<proteinExistence type="predicted"/>
<dbReference type="InterPro" id="IPR011598">
    <property type="entry name" value="bHLH_dom"/>
</dbReference>
<keyword evidence="3" id="KW-0804">Transcription</keyword>
<organism evidence="6 7">
    <name type="scientific">Ricinus communis</name>
    <name type="common">Castor bean</name>
    <dbReference type="NCBI Taxonomy" id="3988"/>
    <lineage>
        <taxon>Eukaryota</taxon>
        <taxon>Viridiplantae</taxon>
        <taxon>Streptophyta</taxon>
        <taxon>Embryophyta</taxon>
        <taxon>Tracheophyta</taxon>
        <taxon>Spermatophyta</taxon>
        <taxon>Magnoliopsida</taxon>
        <taxon>eudicotyledons</taxon>
        <taxon>Gunneridae</taxon>
        <taxon>Pentapetalae</taxon>
        <taxon>rosids</taxon>
        <taxon>fabids</taxon>
        <taxon>Malpighiales</taxon>
        <taxon>Euphorbiaceae</taxon>
        <taxon>Acalyphoideae</taxon>
        <taxon>Acalypheae</taxon>
        <taxon>Ricinus</taxon>
    </lineage>
</organism>
<dbReference type="GO" id="GO:0046983">
    <property type="term" value="F:protein dimerization activity"/>
    <property type="evidence" value="ECO:0007669"/>
    <property type="project" value="InterPro"/>
</dbReference>
<keyword evidence="4" id="KW-0539">Nucleus</keyword>
<reference evidence="7" key="1">
    <citation type="journal article" date="2010" name="Nat. Biotechnol.">
        <title>Draft genome sequence of the oilseed species Ricinus communis.</title>
        <authorList>
            <person name="Chan A.P."/>
            <person name="Crabtree J."/>
            <person name="Zhao Q."/>
            <person name="Lorenzi H."/>
            <person name="Orvis J."/>
            <person name="Puiu D."/>
            <person name="Melake-Berhan A."/>
            <person name="Jones K.M."/>
            <person name="Redman J."/>
            <person name="Chen G."/>
            <person name="Cahoon E.B."/>
            <person name="Gedil M."/>
            <person name="Stanke M."/>
            <person name="Haas B.J."/>
            <person name="Wortman J.R."/>
            <person name="Fraser-Liggett C.M."/>
            <person name="Ravel J."/>
            <person name="Rabinowicz P.D."/>
        </authorList>
    </citation>
    <scope>NUCLEOTIDE SEQUENCE [LARGE SCALE GENOMIC DNA]</scope>
    <source>
        <strain evidence="7">cv. Hale</strain>
    </source>
</reference>
<dbReference type="AlphaFoldDB" id="B9SHB7"/>
<dbReference type="Gene3D" id="4.10.280.10">
    <property type="entry name" value="Helix-loop-helix DNA-binding domain"/>
    <property type="match status" value="1"/>
</dbReference>
<dbReference type="GO" id="GO:0006357">
    <property type="term" value="P:regulation of transcription by RNA polymerase II"/>
    <property type="evidence" value="ECO:0000318"/>
    <property type="project" value="GO_Central"/>
</dbReference>
<evidence type="ECO:0000256" key="2">
    <source>
        <dbReference type="ARBA" id="ARBA00023015"/>
    </source>
</evidence>
<dbReference type="STRING" id="3988.B9SHB7"/>
<evidence type="ECO:0000256" key="1">
    <source>
        <dbReference type="ARBA" id="ARBA00004123"/>
    </source>
</evidence>
<comment type="subcellular location">
    <subcellularLocation>
        <location evidence="1">Nucleus</location>
    </subcellularLocation>
</comment>
<gene>
    <name evidence="6" type="ORF">RCOM_0528830</name>
</gene>
<evidence type="ECO:0000256" key="4">
    <source>
        <dbReference type="ARBA" id="ARBA00023242"/>
    </source>
</evidence>
<evidence type="ECO:0000259" key="5">
    <source>
        <dbReference type="PROSITE" id="PS50888"/>
    </source>
</evidence>
<dbReference type="GO" id="GO:0000977">
    <property type="term" value="F:RNA polymerase II transcription regulatory region sequence-specific DNA binding"/>
    <property type="evidence" value="ECO:0000318"/>
    <property type="project" value="GO_Central"/>
</dbReference>
<keyword evidence="7" id="KW-1185">Reference proteome</keyword>
<dbReference type="InterPro" id="IPR036638">
    <property type="entry name" value="HLH_DNA-bd_sf"/>
</dbReference>
<dbReference type="eggNOG" id="ENOG502STRJ">
    <property type="taxonomic scope" value="Eukaryota"/>
</dbReference>
<keyword evidence="2" id="KW-0805">Transcription regulation</keyword>
<evidence type="ECO:0000256" key="3">
    <source>
        <dbReference type="ARBA" id="ARBA00023163"/>
    </source>
</evidence>
<feature type="domain" description="BHLH" evidence="5">
    <location>
        <begin position="10"/>
        <end position="60"/>
    </location>
</feature>